<dbReference type="GO" id="GO:0030170">
    <property type="term" value="F:pyridoxal phosphate binding"/>
    <property type="evidence" value="ECO:0007669"/>
    <property type="project" value="InterPro"/>
</dbReference>
<dbReference type="GO" id="GO:0004400">
    <property type="term" value="F:histidinol-phosphate transaminase activity"/>
    <property type="evidence" value="ECO:0007669"/>
    <property type="project" value="UniProtKB-UniRule"/>
</dbReference>
<evidence type="ECO:0000256" key="9">
    <source>
        <dbReference type="HAMAP-Rule" id="MF_01023"/>
    </source>
</evidence>
<dbReference type="UniPathway" id="UPA00031">
    <property type="reaction ID" value="UER00012"/>
</dbReference>
<comment type="pathway">
    <text evidence="2 9">Amino-acid biosynthesis; L-histidine biosynthesis; L-histidine from 5-phospho-alpha-D-ribose 1-diphosphate: step 7/9.</text>
</comment>
<evidence type="ECO:0000256" key="1">
    <source>
        <dbReference type="ARBA" id="ARBA00001933"/>
    </source>
</evidence>
<proteinExistence type="inferred from homology"/>
<dbReference type="PANTHER" id="PTHR43643">
    <property type="entry name" value="HISTIDINOL-PHOSPHATE AMINOTRANSFERASE 2"/>
    <property type="match status" value="1"/>
</dbReference>
<accession>A0A831RVV2</accession>
<comment type="catalytic activity">
    <reaction evidence="8 9">
        <text>L-histidinol phosphate + 2-oxoglutarate = 3-(imidazol-4-yl)-2-oxopropyl phosphate + L-glutamate</text>
        <dbReference type="Rhea" id="RHEA:23744"/>
        <dbReference type="ChEBI" id="CHEBI:16810"/>
        <dbReference type="ChEBI" id="CHEBI:29985"/>
        <dbReference type="ChEBI" id="CHEBI:57766"/>
        <dbReference type="ChEBI" id="CHEBI:57980"/>
        <dbReference type="EC" id="2.6.1.9"/>
    </reaction>
</comment>
<keyword evidence="6 9" id="KW-0808">Transferase</keyword>
<comment type="caution">
    <text evidence="11">The sequence shown here is derived from an EMBL/GenBank/DDBJ whole genome shotgun (WGS) entry which is preliminary data.</text>
</comment>
<keyword evidence="9" id="KW-0028">Amino-acid biosynthesis</keyword>
<dbReference type="AlphaFoldDB" id="A0A831RVV2"/>
<dbReference type="CDD" id="cd00609">
    <property type="entry name" value="AAT_like"/>
    <property type="match status" value="1"/>
</dbReference>
<evidence type="ECO:0000256" key="4">
    <source>
        <dbReference type="ARBA" id="ARBA00011738"/>
    </source>
</evidence>
<dbReference type="Proteomes" id="UP000886339">
    <property type="component" value="Unassembled WGS sequence"/>
</dbReference>
<dbReference type="EMBL" id="DRLF01000269">
    <property type="protein sequence ID" value="HEC06706.1"/>
    <property type="molecule type" value="Genomic_DNA"/>
</dbReference>
<dbReference type="SUPFAM" id="SSF53383">
    <property type="entry name" value="PLP-dependent transferases"/>
    <property type="match status" value="1"/>
</dbReference>
<comment type="similarity">
    <text evidence="3 9">Belongs to the class-II pyridoxal-phosphate-dependent aminotransferase family. Histidinol-phosphate aminotransferase subfamily.</text>
</comment>
<keyword evidence="9" id="KW-0368">Histidine biosynthesis</keyword>
<keyword evidence="5 9" id="KW-0032">Aminotransferase</keyword>
<dbReference type="EC" id="2.6.1.9" evidence="9"/>
<reference evidence="11" key="1">
    <citation type="journal article" date="2020" name="mSystems">
        <title>Genome- and Community-Level Interaction Insights into Carbon Utilization and Element Cycling Functions of Hydrothermarchaeota in Hydrothermal Sediment.</title>
        <authorList>
            <person name="Zhou Z."/>
            <person name="Liu Y."/>
            <person name="Xu W."/>
            <person name="Pan J."/>
            <person name="Luo Z.H."/>
            <person name="Li M."/>
        </authorList>
    </citation>
    <scope>NUCLEOTIDE SEQUENCE [LARGE SCALE GENOMIC DNA]</scope>
    <source>
        <strain evidence="11">HyVt-458</strain>
    </source>
</reference>
<dbReference type="InterPro" id="IPR004839">
    <property type="entry name" value="Aminotransferase_I/II_large"/>
</dbReference>
<dbReference type="InterPro" id="IPR015424">
    <property type="entry name" value="PyrdxlP-dep_Trfase"/>
</dbReference>
<dbReference type="GO" id="GO:0000105">
    <property type="term" value="P:L-histidine biosynthetic process"/>
    <property type="evidence" value="ECO:0007669"/>
    <property type="project" value="UniProtKB-UniRule"/>
</dbReference>
<name>A0A831RVV2_9GAMM</name>
<keyword evidence="7 9" id="KW-0663">Pyridoxal phosphate</keyword>
<gene>
    <name evidence="9" type="primary">hisC</name>
    <name evidence="11" type="ORF">ENJ12_07635</name>
</gene>
<protein>
    <recommendedName>
        <fullName evidence="9">Histidinol-phosphate aminotransferase</fullName>
        <ecNumber evidence="9">2.6.1.9</ecNumber>
    </recommendedName>
    <alternativeName>
        <fullName evidence="9">Imidazole acetol-phosphate transaminase</fullName>
    </alternativeName>
</protein>
<sequence>MTDFSILTAPGISDLQPYVPGKPIEELERELGLSGTIKLASNENPLGPSPLGAQAAVNAIAGINLYPDDSGYRLKAKLAGIHGLESEQLVLGAGSSDVIDMVARSFLSPGRNAVFSRYSFAMYPIYTTAAGAQCRVADALPPDHQDMPYGHDLDAMAKLVDNDTRVVFIANPNNPTGTWLNREALHAFLQALREDVVVVLDEAYTEYVSHEDFPDGVAWLTEFPNLIVTRTFSKIYGLAGLRIGYGMAGASLIDLISRVRHPFNVNMPALAAAEAALDDVEFLRRSRENNAQGLAQLAAGFEALGLDYIPSAGNFVTVDLRRNGGEIYQKLLENGVIVRPVANYGLPTHLRVTVGTSEENERFLRMLEKVLAS</sequence>
<evidence type="ECO:0000256" key="2">
    <source>
        <dbReference type="ARBA" id="ARBA00005011"/>
    </source>
</evidence>
<dbReference type="Pfam" id="PF00155">
    <property type="entry name" value="Aminotran_1_2"/>
    <property type="match status" value="1"/>
</dbReference>
<dbReference type="Gene3D" id="3.40.640.10">
    <property type="entry name" value="Type I PLP-dependent aspartate aminotransferase-like (Major domain)"/>
    <property type="match status" value="1"/>
</dbReference>
<evidence type="ECO:0000313" key="11">
    <source>
        <dbReference type="EMBL" id="HEC06706.1"/>
    </source>
</evidence>
<evidence type="ECO:0000259" key="10">
    <source>
        <dbReference type="Pfam" id="PF00155"/>
    </source>
</evidence>
<comment type="cofactor">
    <cofactor evidence="1 9">
        <name>pyridoxal 5'-phosphate</name>
        <dbReference type="ChEBI" id="CHEBI:597326"/>
    </cofactor>
</comment>
<dbReference type="PANTHER" id="PTHR43643:SF3">
    <property type="entry name" value="HISTIDINOL-PHOSPHATE AMINOTRANSFERASE"/>
    <property type="match status" value="1"/>
</dbReference>
<feature type="modified residue" description="N6-(pyridoxal phosphate)lysine" evidence="9">
    <location>
        <position position="234"/>
    </location>
</feature>
<feature type="domain" description="Aminotransferase class I/classII large" evidence="10">
    <location>
        <begin position="36"/>
        <end position="365"/>
    </location>
</feature>
<dbReference type="InterPro" id="IPR015422">
    <property type="entry name" value="PyrdxlP-dep_Trfase_small"/>
</dbReference>
<evidence type="ECO:0000256" key="7">
    <source>
        <dbReference type="ARBA" id="ARBA00022898"/>
    </source>
</evidence>
<dbReference type="NCBIfam" id="TIGR01141">
    <property type="entry name" value="hisC"/>
    <property type="match status" value="1"/>
</dbReference>
<dbReference type="InterPro" id="IPR050106">
    <property type="entry name" value="HistidinolP_aminotransfase"/>
</dbReference>
<evidence type="ECO:0000256" key="6">
    <source>
        <dbReference type="ARBA" id="ARBA00022679"/>
    </source>
</evidence>
<dbReference type="InterPro" id="IPR005861">
    <property type="entry name" value="HisP_aminotrans"/>
</dbReference>
<evidence type="ECO:0000256" key="8">
    <source>
        <dbReference type="ARBA" id="ARBA00047481"/>
    </source>
</evidence>
<comment type="subunit">
    <text evidence="4 9">Homodimer.</text>
</comment>
<evidence type="ECO:0000256" key="5">
    <source>
        <dbReference type="ARBA" id="ARBA00022576"/>
    </source>
</evidence>
<dbReference type="HAMAP" id="MF_01023">
    <property type="entry name" value="HisC_aminotrans_2"/>
    <property type="match status" value="1"/>
</dbReference>
<organism evidence="11">
    <name type="scientific">Thiolapillus brandeum</name>
    <dbReference type="NCBI Taxonomy" id="1076588"/>
    <lineage>
        <taxon>Bacteria</taxon>
        <taxon>Pseudomonadati</taxon>
        <taxon>Pseudomonadota</taxon>
        <taxon>Gammaproteobacteria</taxon>
        <taxon>Chromatiales</taxon>
        <taxon>Sedimenticolaceae</taxon>
        <taxon>Thiolapillus</taxon>
    </lineage>
</organism>
<evidence type="ECO:0000256" key="3">
    <source>
        <dbReference type="ARBA" id="ARBA00007970"/>
    </source>
</evidence>
<dbReference type="Gene3D" id="3.90.1150.10">
    <property type="entry name" value="Aspartate Aminotransferase, domain 1"/>
    <property type="match status" value="1"/>
</dbReference>
<dbReference type="InterPro" id="IPR015421">
    <property type="entry name" value="PyrdxlP-dep_Trfase_major"/>
</dbReference>